<accession>A0ABX0LUY2</accession>
<name>A0ABX0LUY2_9BURK</name>
<proteinExistence type="predicted"/>
<evidence type="ECO:0000313" key="2">
    <source>
        <dbReference type="EMBL" id="NHZ36135.1"/>
    </source>
</evidence>
<evidence type="ECO:0000256" key="1">
    <source>
        <dbReference type="SAM" id="Phobius"/>
    </source>
</evidence>
<gene>
    <name evidence="2" type="ORF">F0185_21440</name>
</gene>
<keyword evidence="1" id="KW-1133">Transmembrane helix</keyword>
<keyword evidence="3" id="KW-1185">Reference proteome</keyword>
<dbReference type="InterPro" id="IPR035287">
    <property type="entry name" value="DUF5362"/>
</dbReference>
<keyword evidence="1" id="KW-0472">Membrane</keyword>
<dbReference type="RefSeq" id="WP_167227956.1">
    <property type="nucleotide sequence ID" value="NZ_VUYU01000016.1"/>
</dbReference>
<organism evidence="2 3">
    <name type="scientific">Massilia rubra</name>
    <dbReference type="NCBI Taxonomy" id="2607910"/>
    <lineage>
        <taxon>Bacteria</taxon>
        <taxon>Pseudomonadati</taxon>
        <taxon>Pseudomonadota</taxon>
        <taxon>Betaproteobacteria</taxon>
        <taxon>Burkholderiales</taxon>
        <taxon>Oxalobacteraceae</taxon>
        <taxon>Telluria group</taxon>
        <taxon>Massilia</taxon>
    </lineage>
</organism>
<protein>
    <submittedName>
        <fullName evidence="2">Uncharacterized protein</fullName>
    </submittedName>
</protein>
<sequence length="87" mass="9792">MSPIDEALEHGAKLDKIIYKVIKITAWLIVGIGVFLCLTILGLIVGIPIIAGGLIFLKLCLPFYEKKMQLSSRLFAEELEIREHNLR</sequence>
<dbReference type="EMBL" id="VUYU01000016">
    <property type="protein sequence ID" value="NHZ36135.1"/>
    <property type="molecule type" value="Genomic_DNA"/>
</dbReference>
<comment type="caution">
    <text evidence="2">The sequence shown here is derived from an EMBL/GenBank/DDBJ whole genome shotgun (WGS) entry which is preliminary data.</text>
</comment>
<dbReference type="Proteomes" id="UP000785613">
    <property type="component" value="Unassembled WGS sequence"/>
</dbReference>
<feature type="transmembrane region" description="Helical" evidence="1">
    <location>
        <begin position="21"/>
        <end position="41"/>
    </location>
</feature>
<dbReference type="Pfam" id="PF17319">
    <property type="entry name" value="DUF5362"/>
    <property type="match status" value="1"/>
</dbReference>
<reference evidence="2 3" key="1">
    <citation type="submission" date="2019-09" db="EMBL/GenBank/DDBJ databases">
        <title>Taxonomy of Antarctic Massilia spp.: description of Massilia rubra sp. nov., Massilia aquatica sp. nov., Massilia mucilaginosa sp. nov., Massilia frigida sp. nov. isolated from streams, lakes and regoliths.</title>
        <authorList>
            <person name="Holochova P."/>
            <person name="Sedlacek I."/>
            <person name="Kralova S."/>
            <person name="Maslanova I."/>
            <person name="Busse H.-J."/>
            <person name="Stankova E."/>
            <person name="Vrbovska V."/>
            <person name="Kovarovic V."/>
            <person name="Bartak M."/>
            <person name="Svec P."/>
            <person name="Pantucek R."/>
        </authorList>
    </citation>
    <scope>NUCLEOTIDE SEQUENCE [LARGE SCALE GENOMIC DNA]</scope>
    <source>
        <strain evidence="2 3">CCM 8692</strain>
    </source>
</reference>
<evidence type="ECO:0000313" key="3">
    <source>
        <dbReference type="Proteomes" id="UP000785613"/>
    </source>
</evidence>
<keyword evidence="1" id="KW-0812">Transmembrane</keyword>